<name>A0A0A9AIK3_ARUDO</name>
<proteinExistence type="predicted"/>
<organism evidence="1">
    <name type="scientific">Arundo donax</name>
    <name type="common">Giant reed</name>
    <name type="synonym">Donax arundinaceus</name>
    <dbReference type="NCBI Taxonomy" id="35708"/>
    <lineage>
        <taxon>Eukaryota</taxon>
        <taxon>Viridiplantae</taxon>
        <taxon>Streptophyta</taxon>
        <taxon>Embryophyta</taxon>
        <taxon>Tracheophyta</taxon>
        <taxon>Spermatophyta</taxon>
        <taxon>Magnoliopsida</taxon>
        <taxon>Liliopsida</taxon>
        <taxon>Poales</taxon>
        <taxon>Poaceae</taxon>
        <taxon>PACMAD clade</taxon>
        <taxon>Arundinoideae</taxon>
        <taxon>Arundineae</taxon>
        <taxon>Arundo</taxon>
    </lineage>
</organism>
<dbReference type="EMBL" id="GBRH01248222">
    <property type="protein sequence ID" value="JAD49673.1"/>
    <property type="molecule type" value="Transcribed_RNA"/>
</dbReference>
<sequence>MRRPMPSHNRY</sequence>
<evidence type="ECO:0000313" key="1">
    <source>
        <dbReference type="EMBL" id="JAD49673.1"/>
    </source>
</evidence>
<accession>A0A0A9AIK3</accession>
<reference evidence="1" key="1">
    <citation type="submission" date="2014-09" db="EMBL/GenBank/DDBJ databases">
        <authorList>
            <person name="Magalhaes I.L.F."/>
            <person name="Oliveira U."/>
            <person name="Santos F.R."/>
            <person name="Vidigal T.H.D.A."/>
            <person name="Brescovit A.D."/>
            <person name="Santos A.J."/>
        </authorList>
    </citation>
    <scope>NUCLEOTIDE SEQUENCE</scope>
    <source>
        <tissue evidence="1">Shoot tissue taken approximately 20 cm above the soil surface</tissue>
    </source>
</reference>
<protein>
    <submittedName>
        <fullName evidence="1">Uncharacterized protein</fullName>
    </submittedName>
</protein>
<reference evidence="1" key="2">
    <citation type="journal article" date="2015" name="Data Brief">
        <title>Shoot transcriptome of the giant reed, Arundo donax.</title>
        <authorList>
            <person name="Barrero R.A."/>
            <person name="Guerrero F.D."/>
            <person name="Moolhuijzen P."/>
            <person name="Goolsby J.A."/>
            <person name="Tidwell J."/>
            <person name="Bellgard S.E."/>
            <person name="Bellgard M.I."/>
        </authorList>
    </citation>
    <scope>NUCLEOTIDE SEQUENCE</scope>
    <source>
        <tissue evidence="1">Shoot tissue taken approximately 20 cm above the soil surface</tissue>
    </source>
</reference>